<dbReference type="GO" id="GO:0005737">
    <property type="term" value="C:cytoplasm"/>
    <property type="evidence" value="ECO:0007669"/>
    <property type="project" value="TreeGrafter"/>
</dbReference>
<evidence type="ECO:0000256" key="2">
    <source>
        <dbReference type="ARBA" id="ARBA00022801"/>
    </source>
</evidence>
<dbReference type="PANTHER" id="PTHR23422:SF11">
    <property type="entry name" value="DIPEPTIDYL PEPTIDASE 3"/>
    <property type="match status" value="1"/>
</dbReference>
<dbReference type="GO" id="GO:0008239">
    <property type="term" value="F:dipeptidyl-peptidase activity"/>
    <property type="evidence" value="ECO:0007669"/>
    <property type="project" value="TreeGrafter"/>
</dbReference>
<reference evidence="4 5" key="2">
    <citation type="submission" date="2024-07" db="EMBL/GenBank/DDBJ databases">
        <authorList>
            <person name="Akdeniz Z."/>
        </authorList>
    </citation>
    <scope>NUCLEOTIDE SEQUENCE [LARGE SCALE GENOMIC DNA]</scope>
</reference>
<sequence>MAQNYNCYTDYPVGNLKPKNSLQNISKEQNQYAAHLSLAAYASFPILAEQVSKESLQIHEFLYEFLKPFVQKKLTFEQYQYQMAFKHLYEFAGQFYYQGGNFQGYGDLKFVPRSTYEEIKKFLQTNELFKAALSKLEFVKESMYNLERPIIQFEPQGQTTYYSTTINEADVIEIDKLHGLMAENTTIREEESRYVIEIASIEKKTVKTDKVYKNKQIDLEYGKYSQHLEKIIPHLKNAITATQSQLEKEMLAELIAFYTTGDMKHHLEYSRLWVKNSEPTVETYQGFIETYRDPHGVRAEMEAFVAVVDPESSKILSKLLDPAASAQILASLPVPSFMHRDTFVPPSYKAIEIVSFITSGMPIGINIPNYDAIRQGFGYKNVTLQNCVSARQGSAKDVQYISSPQIRERINSQQKRCTDSEVALHELFGHGSCRLIFEQDLEKLTPEQKQFIVRPYKPNETYYGTFQSLQSAFEECRAEVTAHYLNDTELPNKIFGVENKTDFMLCSVYSMVFAGIQGTMQFDTTSNNWLQAHSQANHLILRNILQRTDAININIINAPTQENPLAEQLEININESKFAEVTEANKWLVNKLNVLKTGGDYEGAKLLFAELTKLDEKWLKFREIAVKQKKPRIVMLPGRITLENGEYVIENAKAIDGKEAFEAAEQYVHNLIQAGI</sequence>
<dbReference type="GO" id="GO:0046872">
    <property type="term" value="F:metal ion binding"/>
    <property type="evidence" value="ECO:0007669"/>
    <property type="project" value="UniProtKB-KW"/>
</dbReference>
<evidence type="ECO:0000256" key="1">
    <source>
        <dbReference type="ARBA" id="ARBA00022723"/>
    </source>
</evidence>
<evidence type="ECO:0000313" key="4">
    <source>
        <dbReference type="EMBL" id="CAL6078553.1"/>
    </source>
</evidence>
<accession>A0AA86NKL4</accession>
<dbReference type="Pfam" id="PF03571">
    <property type="entry name" value="Peptidase_M49"/>
    <property type="match status" value="1"/>
</dbReference>
<evidence type="ECO:0000313" key="3">
    <source>
        <dbReference type="EMBL" id="CAI9920897.1"/>
    </source>
</evidence>
<organism evidence="3">
    <name type="scientific">Hexamita inflata</name>
    <dbReference type="NCBI Taxonomy" id="28002"/>
    <lineage>
        <taxon>Eukaryota</taxon>
        <taxon>Metamonada</taxon>
        <taxon>Diplomonadida</taxon>
        <taxon>Hexamitidae</taxon>
        <taxon>Hexamitinae</taxon>
        <taxon>Hexamita</taxon>
    </lineage>
</organism>
<reference evidence="3" key="1">
    <citation type="submission" date="2023-06" db="EMBL/GenBank/DDBJ databases">
        <authorList>
            <person name="Kurt Z."/>
        </authorList>
    </citation>
    <scope>NUCLEOTIDE SEQUENCE</scope>
</reference>
<dbReference type="InterPro" id="IPR039461">
    <property type="entry name" value="Peptidase_M49"/>
</dbReference>
<gene>
    <name evidence="4" type="ORF">HINF_LOCUS58958</name>
    <name evidence="3" type="ORF">HINF_LOCUS8542</name>
</gene>
<name>A0AA86NKL4_9EUKA</name>
<dbReference type="Proteomes" id="UP001642409">
    <property type="component" value="Unassembled WGS sequence"/>
</dbReference>
<proteinExistence type="predicted"/>
<comment type="caution">
    <text evidence="3">The sequence shown here is derived from an EMBL/GenBank/DDBJ whole genome shotgun (WGS) entry which is preliminary data.</text>
</comment>
<dbReference type="PANTHER" id="PTHR23422">
    <property type="entry name" value="DIPEPTIDYL PEPTIDASE III-RELATED"/>
    <property type="match status" value="1"/>
</dbReference>
<keyword evidence="2" id="KW-0378">Hydrolase</keyword>
<dbReference type="Gene3D" id="3.30.540.30">
    <property type="match status" value="2"/>
</dbReference>
<evidence type="ECO:0000313" key="5">
    <source>
        <dbReference type="Proteomes" id="UP001642409"/>
    </source>
</evidence>
<dbReference type="EMBL" id="CATOUU010000205">
    <property type="protein sequence ID" value="CAI9920897.1"/>
    <property type="molecule type" value="Genomic_DNA"/>
</dbReference>
<keyword evidence="1" id="KW-0479">Metal-binding</keyword>
<dbReference type="AlphaFoldDB" id="A0AA86NKL4"/>
<dbReference type="EMBL" id="CAXDID020000335">
    <property type="protein sequence ID" value="CAL6078553.1"/>
    <property type="molecule type" value="Genomic_DNA"/>
</dbReference>
<protein>
    <submittedName>
        <fullName evidence="3">Dipeptidyl-peptidase III</fullName>
    </submittedName>
    <submittedName>
        <fullName evidence="4">Dipeptidyl-peptidase_III</fullName>
    </submittedName>
</protein>
<keyword evidence="5" id="KW-1185">Reference proteome</keyword>